<dbReference type="InterPro" id="IPR036291">
    <property type="entry name" value="NAD(P)-bd_dom_sf"/>
</dbReference>
<dbReference type="PANTHER" id="PTHR48106">
    <property type="entry name" value="QUINONE OXIDOREDUCTASE PIG3-RELATED"/>
    <property type="match status" value="1"/>
</dbReference>
<name>A0A2S0KCD5_9ACTN</name>
<keyword evidence="5" id="KW-1185">Reference proteome</keyword>
<dbReference type="Gene3D" id="3.40.50.720">
    <property type="entry name" value="NAD(P)-binding Rossmann-like Domain"/>
    <property type="match status" value="1"/>
</dbReference>
<evidence type="ECO:0000256" key="1">
    <source>
        <dbReference type="ARBA" id="ARBA00022857"/>
    </source>
</evidence>
<dbReference type="EMBL" id="CP027433">
    <property type="protein sequence ID" value="AVL99300.1"/>
    <property type="molecule type" value="Genomic_DNA"/>
</dbReference>
<dbReference type="RefSeq" id="WP_105941035.1">
    <property type="nucleotide sequence ID" value="NZ_CP027433.1"/>
</dbReference>
<dbReference type="GO" id="GO:0016651">
    <property type="term" value="F:oxidoreductase activity, acting on NAD(P)H"/>
    <property type="evidence" value="ECO:0007669"/>
    <property type="project" value="TreeGrafter"/>
</dbReference>
<dbReference type="Pfam" id="PF08240">
    <property type="entry name" value="ADH_N"/>
    <property type="match status" value="1"/>
</dbReference>
<protein>
    <submittedName>
        <fullName evidence="4">NAD(P)H-quinone oxidoreductase</fullName>
    </submittedName>
</protein>
<keyword evidence="1" id="KW-0521">NADP</keyword>
<dbReference type="CDD" id="cd05276">
    <property type="entry name" value="p53_inducible_oxidoreductase"/>
    <property type="match status" value="1"/>
</dbReference>
<dbReference type="AlphaFoldDB" id="A0A2S0KCD5"/>
<reference evidence="4 5" key="1">
    <citation type="submission" date="2018-03" db="EMBL/GenBank/DDBJ databases">
        <title>Characteristics and genome of n-alkane degrading marine bacteria Gordonia iterans isolated from crude oil contaminated in Tae-an, South Korea.</title>
        <authorList>
            <person name="Lee S.-S."/>
            <person name="Kim H."/>
        </authorList>
    </citation>
    <scope>NUCLEOTIDE SEQUENCE [LARGE SCALE GENOMIC DNA]</scope>
    <source>
        <strain evidence="4 5">Co17</strain>
    </source>
</reference>
<feature type="domain" description="Enoyl reductase (ER)" evidence="3">
    <location>
        <begin position="6"/>
        <end position="318"/>
    </location>
</feature>
<gene>
    <name evidence="4" type="ORF">C6V83_02300</name>
</gene>
<proteinExistence type="predicted"/>
<evidence type="ECO:0000259" key="3">
    <source>
        <dbReference type="SMART" id="SM00829"/>
    </source>
</evidence>
<dbReference type="SUPFAM" id="SSF51735">
    <property type="entry name" value="NAD(P)-binding Rossmann-fold domains"/>
    <property type="match status" value="1"/>
</dbReference>
<dbReference type="Gene3D" id="3.90.180.10">
    <property type="entry name" value="Medium-chain alcohol dehydrogenases, catalytic domain"/>
    <property type="match status" value="1"/>
</dbReference>
<dbReference type="GO" id="GO:0070402">
    <property type="term" value="F:NADPH binding"/>
    <property type="evidence" value="ECO:0007669"/>
    <property type="project" value="TreeGrafter"/>
</dbReference>
<evidence type="ECO:0000313" key="5">
    <source>
        <dbReference type="Proteomes" id="UP000239814"/>
    </source>
</evidence>
<sequence>MRAITGTDHLELTEVPDPVPAPDEILIEVTAAGVNRADVMQRAGFYPPPPGASEILGLEVSGHIAALGSEVAGWTVGDPVCALLSGGGYAEKVAVPATQVLPVPEGVTVHDAAALPEVACTVMSNVFGAGRLTPGELLLIHGGSSGIGTHAIQVAKAAGARVAVTARNPEKLAKCAELGADILIDYSYEDFGASLRPHGGADVILDVVGAKYLARNVDTLATGGRLVVIGLLGGRKGELDLGKLLAKRACITGTTLRSRPATGPDSKAEVVRATLESTWPLIASGRVRPVVDSVFPLADAGAALDRMTGGDAAGKILLTVG</sequence>
<dbReference type="Proteomes" id="UP000239814">
    <property type="component" value="Chromosome"/>
</dbReference>
<dbReference type="PANTHER" id="PTHR48106:SF8">
    <property type="entry name" value="OS02G0805600 PROTEIN"/>
    <property type="match status" value="1"/>
</dbReference>
<dbReference type="SMART" id="SM00829">
    <property type="entry name" value="PKS_ER"/>
    <property type="match status" value="1"/>
</dbReference>
<dbReference type="SUPFAM" id="SSF50129">
    <property type="entry name" value="GroES-like"/>
    <property type="match status" value="1"/>
</dbReference>
<dbReference type="InterPro" id="IPR020843">
    <property type="entry name" value="ER"/>
</dbReference>
<dbReference type="InterPro" id="IPR014189">
    <property type="entry name" value="Quinone_OxRdtase_PIG3"/>
</dbReference>
<keyword evidence="2" id="KW-0560">Oxidoreductase</keyword>
<organism evidence="4 5">
    <name type="scientific">Gordonia iterans</name>
    <dbReference type="NCBI Taxonomy" id="1004901"/>
    <lineage>
        <taxon>Bacteria</taxon>
        <taxon>Bacillati</taxon>
        <taxon>Actinomycetota</taxon>
        <taxon>Actinomycetes</taxon>
        <taxon>Mycobacteriales</taxon>
        <taxon>Gordoniaceae</taxon>
        <taxon>Gordonia</taxon>
    </lineage>
</organism>
<dbReference type="OrthoDB" id="9780520at2"/>
<dbReference type="InterPro" id="IPR013149">
    <property type="entry name" value="ADH-like_C"/>
</dbReference>
<dbReference type="InterPro" id="IPR011032">
    <property type="entry name" value="GroES-like_sf"/>
</dbReference>
<accession>A0A2S0KCD5</accession>
<dbReference type="KEGG" id="git:C6V83_02300"/>
<evidence type="ECO:0000313" key="4">
    <source>
        <dbReference type="EMBL" id="AVL99300.1"/>
    </source>
</evidence>
<dbReference type="Pfam" id="PF00107">
    <property type="entry name" value="ADH_zinc_N"/>
    <property type="match status" value="1"/>
</dbReference>
<evidence type="ECO:0000256" key="2">
    <source>
        <dbReference type="ARBA" id="ARBA00023002"/>
    </source>
</evidence>
<dbReference type="NCBIfam" id="TIGR02824">
    <property type="entry name" value="quinone_pig3"/>
    <property type="match status" value="1"/>
</dbReference>
<dbReference type="InterPro" id="IPR013154">
    <property type="entry name" value="ADH-like_N"/>
</dbReference>